<proteinExistence type="predicted"/>
<dbReference type="AlphaFoldDB" id="A0A4Y4DR92"/>
<sequence length="219" mass="24012">MTTKKLAPEPIRDPKTDHLLTPDNSVIVFIDYQPGQYATVGSASAEEINLGAVTLAKLARSYEVPTILTTVAVDMGVNESTIPAITDELPGVEEIDRTGVNSWEDADFRAAIEATGRRKVIMAGLWTEVCLAFPTLDMLKEGYEIYPVIDAVGGVSAVSHETAIQRMVQAGAQPITSLALGCEFMRNWARDDADLYRVVINDYFRRKREIGQSSGDLFN</sequence>
<dbReference type="InterPro" id="IPR053152">
    <property type="entry name" value="Hydrolase_YcaC-like"/>
</dbReference>
<keyword evidence="3" id="KW-1185">Reference proteome</keyword>
<evidence type="ECO:0000259" key="1">
    <source>
        <dbReference type="Pfam" id="PF00857"/>
    </source>
</evidence>
<evidence type="ECO:0000313" key="2">
    <source>
        <dbReference type="EMBL" id="GED06050.1"/>
    </source>
</evidence>
<dbReference type="CDD" id="cd01012">
    <property type="entry name" value="YcaC_related"/>
    <property type="match status" value="1"/>
</dbReference>
<keyword evidence="2" id="KW-0378">Hydrolase</keyword>
<dbReference type="GO" id="GO:0016787">
    <property type="term" value="F:hydrolase activity"/>
    <property type="evidence" value="ECO:0007669"/>
    <property type="project" value="UniProtKB-KW"/>
</dbReference>
<dbReference type="SUPFAM" id="SSF52499">
    <property type="entry name" value="Isochorismatase-like hydrolases"/>
    <property type="match status" value="1"/>
</dbReference>
<dbReference type="InterPro" id="IPR000868">
    <property type="entry name" value="Isochorismatase-like_dom"/>
</dbReference>
<dbReference type="InterPro" id="IPR036380">
    <property type="entry name" value="Isochorismatase-like_sf"/>
</dbReference>
<accession>A0A4Y4DR92</accession>
<feature type="domain" description="Isochorismatase-like" evidence="1">
    <location>
        <begin position="26"/>
        <end position="177"/>
    </location>
</feature>
<gene>
    <name evidence="2" type="ORF">AUR04nite_15820</name>
</gene>
<dbReference type="OrthoDB" id="9789777at2"/>
<dbReference type="EMBL" id="BJNY01000008">
    <property type="protein sequence ID" value="GED06050.1"/>
    <property type="molecule type" value="Genomic_DNA"/>
</dbReference>
<dbReference type="Gene3D" id="3.40.50.850">
    <property type="entry name" value="Isochorismatase-like"/>
    <property type="match status" value="1"/>
</dbReference>
<dbReference type="RefSeq" id="WP_141363725.1">
    <property type="nucleotide sequence ID" value="NZ_BAAAJL010000003.1"/>
</dbReference>
<comment type="caution">
    <text evidence="2">The sequence shown here is derived from an EMBL/GenBank/DDBJ whole genome shotgun (WGS) entry which is preliminary data.</text>
</comment>
<protein>
    <submittedName>
        <fullName evidence="2">Hydrolase</fullName>
    </submittedName>
</protein>
<evidence type="ECO:0000313" key="3">
    <source>
        <dbReference type="Proteomes" id="UP000316612"/>
    </source>
</evidence>
<name>A0A4Y4DR92_GLUUR</name>
<reference evidence="2 3" key="1">
    <citation type="submission" date="2019-06" db="EMBL/GenBank/DDBJ databases">
        <title>Whole genome shotgun sequence of Glutamicibacter uratoxydans NBRC 15515.</title>
        <authorList>
            <person name="Hosoyama A."/>
            <person name="Uohara A."/>
            <person name="Ohji S."/>
            <person name="Ichikawa N."/>
        </authorList>
    </citation>
    <scope>NUCLEOTIDE SEQUENCE [LARGE SCALE GENOMIC DNA]</scope>
    <source>
        <strain evidence="2 3">NBRC 15515</strain>
    </source>
</reference>
<dbReference type="PANTHER" id="PTHR43559:SF1">
    <property type="entry name" value="HYDROLASE"/>
    <property type="match status" value="1"/>
</dbReference>
<organism evidence="2 3">
    <name type="scientific">Glutamicibacter uratoxydans</name>
    <name type="common">Arthrobacter uratoxydans</name>
    <dbReference type="NCBI Taxonomy" id="43667"/>
    <lineage>
        <taxon>Bacteria</taxon>
        <taxon>Bacillati</taxon>
        <taxon>Actinomycetota</taxon>
        <taxon>Actinomycetes</taxon>
        <taxon>Micrococcales</taxon>
        <taxon>Micrococcaceae</taxon>
        <taxon>Glutamicibacter</taxon>
    </lineage>
</organism>
<dbReference type="PANTHER" id="PTHR43559">
    <property type="entry name" value="HYDROLASE YCAC-RELATED"/>
    <property type="match status" value="1"/>
</dbReference>
<dbReference type="Proteomes" id="UP000316612">
    <property type="component" value="Unassembled WGS sequence"/>
</dbReference>
<dbReference type="Pfam" id="PF00857">
    <property type="entry name" value="Isochorismatase"/>
    <property type="match status" value="1"/>
</dbReference>